<sequence length="79" mass="8628">MGRAAKLCKKPSSAKRRSTSDPKRHIEAPLQDAPRAPQAPSAARKSGMRAKARRAANGPLPAEAGIDYVRLWEGKRSMY</sequence>
<feature type="compositionally biased region" description="Basic and acidic residues" evidence="1">
    <location>
        <begin position="18"/>
        <end position="27"/>
    </location>
</feature>
<dbReference type="OrthoDB" id="10515268at2759"/>
<dbReference type="AlphaFoldDB" id="A0A2N1JDB3"/>
<keyword evidence="3" id="KW-1185">Reference proteome</keyword>
<dbReference type="Proteomes" id="UP000232875">
    <property type="component" value="Unassembled WGS sequence"/>
</dbReference>
<evidence type="ECO:0000256" key="1">
    <source>
        <dbReference type="SAM" id="MobiDB-lite"/>
    </source>
</evidence>
<organism evidence="2 3">
    <name type="scientific">Malassezia vespertilionis</name>
    <dbReference type="NCBI Taxonomy" id="2020962"/>
    <lineage>
        <taxon>Eukaryota</taxon>
        <taxon>Fungi</taxon>
        <taxon>Dikarya</taxon>
        <taxon>Basidiomycota</taxon>
        <taxon>Ustilaginomycotina</taxon>
        <taxon>Malasseziomycetes</taxon>
        <taxon>Malasseziales</taxon>
        <taxon>Malasseziaceae</taxon>
        <taxon>Malassezia</taxon>
    </lineage>
</organism>
<feature type="compositionally biased region" description="Basic residues" evidence="1">
    <location>
        <begin position="1"/>
        <end position="17"/>
    </location>
</feature>
<proteinExistence type="predicted"/>
<gene>
    <name evidence="2" type="ORF">MVES_001730</name>
</gene>
<reference evidence="2 3" key="1">
    <citation type="submission" date="2017-10" db="EMBL/GenBank/DDBJ databases">
        <title>A novel species of cold-tolerant Malassezia isolated from bats.</title>
        <authorList>
            <person name="Lorch J.M."/>
            <person name="Palmer J.M."/>
            <person name="Vanderwolf K.J."/>
            <person name="Schmidt K.Z."/>
            <person name="Verant M.L."/>
            <person name="Weller T.J."/>
            <person name="Blehert D.S."/>
        </authorList>
    </citation>
    <scope>NUCLEOTIDE SEQUENCE [LARGE SCALE GENOMIC DNA]</scope>
    <source>
        <strain evidence="2 3">NWHC:44797-103</strain>
    </source>
</reference>
<name>A0A2N1JDB3_9BASI</name>
<feature type="compositionally biased region" description="Low complexity" evidence="1">
    <location>
        <begin position="33"/>
        <end position="44"/>
    </location>
</feature>
<protein>
    <submittedName>
        <fullName evidence="2">Uncharacterized protein</fullName>
    </submittedName>
</protein>
<evidence type="ECO:0000313" key="2">
    <source>
        <dbReference type="EMBL" id="PKI84533.1"/>
    </source>
</evidence>
<dbReference type="EMBL" id="KZ454989">
    <property type="protein sequence ID" value="PKI84533.1"/>
    <property type="molecule type" value="Genomic_DNA"/>
</dbReference>
<accession>A0A2N1JDB3</accession>
<feature type="region of interest" description="Disordered" evidence="1">
    <location>
        <begin position="1"/>
        <end position="60"/>
    </location>
</feature>
<evidence type="ECO:0000313" key="3">
    <source>
        <dbReference type="Proteomes" id="UP000232875"/>
    </source>
</evidence>